<name>A0A1Y1YWE0_9FUNG</name>
<feature type="transmembrane region" description="Helical" evidence="1">
    <location>
        <begin position="100"/>
        <end position="119"/>
    </location>
</feature>
<gene>
    <name evidence="3" type="ORF">LY90DRAFT_519642</name>
</gene>
<dbReference type="Gene3D" id="1.10.287.70">
    <property type="match status" value="1"/>
</dbReference>
<feature type="transmembrane region" description="Helical" evidence="1">
    <location>
        <begin position="125"/>
        <end position="146"/>
    </location>
</feature>
<keyword evidence="1" id="KW-0812">Transmembrane</keyword>
<evidence type="ECO:0000313" key="4">
    <source>
        <dbReference type="Proteomes" id="UP000193920"/>
    </source>
</evidence>
<dbReference type="InterPro" id="IPR013099">
    <property type="entry name" value="K_chnl_dom"/>
</dbReference>
<evidence type="ECO:0000256" key="1">
    <source>
        <dbReference type="SAM" id="Phobius"/>
    </source>
</evidence>
<protein>
    <recommendedName>
        <fullName evidence="2">Potassium channel domain-containing protein</fullName>
    </recommendedName>
</protein>
<feature type="transmembrane region" description="Helical" evidence="1">
    <location>
        <begin position="158"/>
        <end position="180"/>
    </location>
</feature>
<dbReference type="Proteomes" id="UP000193920">
    <property type="component" value="Unassembled WGS sequence"/>
</dbReference>
<keyword evidence="1" id="KW-1133">Transmembrane helix</keyword>
<comment type="caution">
    <text evidence="3">The sequence shown here is derived from an EMBL/GenBank/DDBJ whole genome shotgun (WGS) entry which is preliminary data.</text>
</comment>
<sequence>MNIVKKSNRIDDTDELYITGINNYYIYNSENENNINIKSEIKRVNENKIKINNNEQKEVDNIEFKNNLDNKIFQQKYKDFRYYKSSIIINNVIKISKKPLIAIGSLAICYILISALIIFNIEGEIFDSFFNAIYCIFIVSLRTIGYRDFSPITIEGRIIVMISSVCSIIWMLIINIRLILIKEIFEYIYNLRI</sequence>
<dbReference type="EMBL" id="MCOG01000490">
    <property type="protein sequence ID" value="ORY02383.1"/>
    <property type="molecule type" value="Genomic_DNA"/>
</dbReference>
<reference evidence="3 4" key="1">
    <citation type="submission" date="2016-08" db="EMBL/GenBank/DDBJ databases">
        <title>A Parts List for Fungal Cellulosomes Revealed by Comparative Genomics.</title>
        <authorList>
            <consortium name="DOE Joint Genome Institute"/>
            <person name="Haitjema C.H."/>
            <person name="Gilmore S.P."/>
            <person name="Henske J.K."/>
            <person name="Solomon K.V."/>
            <person name="De Groot R."/>
            <person name="Kuo A."/>
            <person name="Mondo S.J."/>
            <person name="Salamov A.A."/>
            <person name="Labutti K."/>
            <person name="Zhao Z."/>
            <person name="Chiniquy J."/>
            <person name="Barry K."/>
            <person name="Brewer H.M."/>
            <person name="Purvine S.O."/>
            <person name="Wright A.T."/>
            <person name="Boxma B."/>
            <person name="Van Alen T."/>
            <person name="Hackstein J.H."/>
            <person name="Baker S.E."/>
            <person name="Grigoriev I.V."/>
            <person name="O'Malley M.A."/>
        </authorList>
    </citation>
    <scope>NUCLEOTIDE SEQUENCE [LARGE SCALE GENOMIC DNA]</scope>
    <source>
        <strain evidence="3 4">G1</strain>
    </source>
</reference>
<keyword evidence="1" id="KW-0472">Membrane</keyword>
<accession>A0A1Y1YWE0</accession>
<evidence type="ECO:0000259" key="2">
    <source>
        <dbReference type="Pfam" id="PF07885"/>
    </source>
</evidence>
<evidence type="ECO:0000313" key="3">
    <source>
        <dbReference type="EMBL" id="ORY02383.1"/>
    </source>
</evidence>
<dbReference type="STRING" id="1754190.A0A1Y1YWE0"/>
<organism evidence="3 4">
    <name type="scientific">Neocallimastix californiae</name>
    <dbReference type="NCBI Taxonomy" id="1754190"/>
    <lineage>
        <taxon>Eukaryota</taxon>
        <taxon>Fungi</taxon>
        <taxon>Fungi incertae sedis</taxon>
        <taxon>Chytridiomycota</taxon>
        <taxon>Chytridiomycota incertae sedis</taxon>
        <taxon>Neocallimastigomycetes</taxon>
        <taxon>Neocallimastigales</taxon>
        <taxon>Neocallimastigaceae</taxon>
        <taxon>Neocallimastix</taxon>
    </lineage>
</organism>
<dbReference type="SUPFAM" id="SSF81324">
    <property type="entry name" value="Voltage-gated potassium channels"/>
    <property type="match status" value="1"/>
</dbReference>
<keyword evidence="4" id="KW-1185">Reference proteome</keyword>
<dbReference type="OrthoDB" id="415460at2759"/>
<dbReference type="AlphaFoldDB" id="A0A1Y1YWE0"/>
<feature type="domain" description="Potassium channel" evidence="2">
    <location>
        <begin position="108"/>
        <end position="174"/>
    </location>
</feature>
<proteinExistence type="predicted"/>
<dbReference type="Pfam" id="PF07885">
    <property type="entry name" value="Ion_trans_2"/>
    <property type="match status" value="1"/>
</dbReference>